<dbReference type="Proteomes" id="UP001108029">
    <property type="component" value="Unassembled WGS sequence"/>
</dbReference>
<gene>
    <name evidence="1" type="ORF">LJ657_46695</name>
</gene>
<proteinExistence type="predicted"/>
<name>A0A9Q3VZ93_9ACTN</name>
<accession>A0A9Q3VZ93</accession>
<dbReference type="EMBL" id="JAJSBI010000050">
    <property type="protein sequence ID" value="MCD9880897.1"/>
    <property type="molecule type" value="Genomic_DNA"/>
</dbReference>
<dbReference type="RefSeq" id="WP_232655815.1">
    <property type="nucleotide sequence ID" value="NZ_JAJSBI010000050.1"/>
</dbReference>
<organism evidence="1 2">
    <name type="scientific">Streptomyces guryensis</name>
    <dbReference type="NCBI Taxonomy" id="2886947"/>
    <lineage>
        <taxon>Bacteria</taxon>
        <taxon>Bacillati</taxon>
        <taxon>Actinomycetota</taxon>
        <taxon>Actinomycetes</taxon>
        <taxon>Kitasatosporales</taxon>
        <taxon>Streptomycetaceae</taxon>
        <taxon>Streptomyces</taxon>
    </lineage>
</organism>
<dbReference type="SUPFAM" id="SSF102824">
    <property type="entry name" value="Colicin D/E5 nuclease domain"/>
    <property type="match status" value="1"/>
</dbReference>
<dbReference type="AlphaFoldDB" id="A0A9Q3VZ93"/>
<protein>
    <submittedName>
        <fullName evidence="1">Uncharacterized protein</fullName>
    </submittedName>
</protein>
<dbReference type="GO" id="GO:0004540">
    <property type="term" value="F:RNA nuclease activity"/>
    <property type="evidence" value="ECO:0007669"/>
    <property type="project" value="InterPro"/>
</dbReference>
<evidence type="ECO:0000313" key="2">
    <source>
        <dbReference type="Proteomes" id="UP001108029"/>
    </source>
</evidence>
<dbReference type="InterPro" id="IPR038233">
    <property type="entry name" value="Colicin_D/E5_nuclease"/>
</dbReference>
<reference evidence="1" key="1">
    <citation type="submission" date="2021-12" db="EMBL/GenBank/DDBJ databases">
        <authorList>
            <person name="Lee J.-H."/>
            <person name="Kim S.-B."/>
        </authorList>
    </citation>
    <scope>NUCLEOTIDE SEQUENCE</scope>
    <source>
        <strain evidence="1">NR30</strain>
    </source>
</reference>
<dbReference type="Gene3D" id="3.10.450.200">
    <property type="match status" value="1"/>
</dbReference>
<dbReference type="InterPro" id="IPR037178">
    <property type="entry name" value="ColicinD_C_sf"/>
</dbReference>
<evidence type="ECO:0000313" key="1">
    <source>
        <dbReference type="EMBL" id="MCD9880897.1"/>
    </source>
</evidence>
<sequence>MKQFVQKTRSHMLAADTKIYRFNYRNRGQALGFIDSATKKMVMLHTDGKFWAAWKLGDKQFQNIIDKGFLTENAE</sequence>
<comment type="caution">
    <text evidence="1">The sequence shown here is derived from an EMBL/GenBank/DDBJ whole genome shotgun (WGS) entry which is preliminary data.</text>
</comment>
<keyword evidence="2" id="KW-1185">Reference proteome</keyword>